<accession>A0A3E0DZB9</accession>
<evidence type="ECO:0000313" key="4">
    <source>
        <dbReference type="Proteomes" id="UP000256405"/>
    </source>
</evidence>
<dbReference type="Pfam" id="PF21722">
    <property type="entry name" value="Gly_rich_2"/>
    <property type="match status" value="1"/>
</dbReference>
<dbReference type="InterPro" id="IPR013783">
    <property type="entry name" value="Ig-like_fold"/>
</dbReference>
<dbReference type="PRINTS" id="PR01228">
    <property type="entry name" value="EGGSHELL"/>
</dbReference>
<comment type="caution">
    <text evidence="3">The sequence shown here is derived from an EMBL/GenBank/DDBJ whole genome shotgun (WGS) entry which is preliminary data.</text>
</comment>
<name>A0A3E0DZB9_9BACT</name>
<evidence type="ECO:0000256" key="1">
    <source>
        <dbReference type="SAM" id="MobiDB-lite"/>
    </source>
</evidence>
<feature type="region of interest" description="Disordered" evidence="1">
    <location>
        <begin position="44"/>
        <end position="141"/>
    </location>
</feature>
<feature type="compositionally biased region" description="Gly residues" evidence="1">
    <location>
        <begin position="186"/>
        <end position="200"/>
    </location>
</feature>
<dbReference type="Proteomes" id="UP000256405">
    <property type="component" value="Unassembled WGS sequence"/>
</dbReference>
<dbReference type="AlphaFoldDB" id="A0A3E0DZB9"/>
<protein>
    <recommendedName>
        <fullName evidence="2">Glycine-rich domain-containing protein</fullName>
    </recommendedName>
</protein>
<reference evidence="3 4" key="1">
    <citation type="submission" date="2018-08" db="EMBL/GenBank/DDBJ databases">
        <title>Genomic Encyclopedia of Archaeal and Bacterial Type Strains, Phase II (KMG-II): from individual species to whole genera.</title>
        <authorList>
            <person name="Goeker M."/>
        </authorList>
    </citation>
    <scope>NUCLEOTIDE SEQUENCE [LARGE SCALE GENOMIC DNA]</scope>
    <source>
        <strain evidence="3 4">DSM 15986</strain>
    </source>
</reference>
<keyword evidence="4" id="KW-1185">Reference proteome</keyword>
<dbReference type="OrthoDB" id="1443240at2"/>
<feature type="compositionally biased region" description="Low complexity" evidence="1">
    <location>
        <begin position="171"/>
        <end position="185"/>
    </location>
</feature>
<dbReference type="InterPro" id="IPR049304">
    <property type="entry name" value="Gly_rich_dom"/>
</dbReference>
<dbReference type="Gene3D" id="2.60.40.10">
    <property type="entry name" value="Immunoglobulins"/>
    <property type="match status" value="1"/>
</dbReference>
<feature type="region of interest" description="Disordered" evidence="1">
    <location>
        <begin position="1"/>
        <end position="21"/>
    </location>
</feature>
<organism evidence="3 4">
    <name type="scientific">Algoriphagus antarcticus</name>
    <dbReference type="NCBI Taxonomy" id="238540"/>
    <lineage>
        <taxon>Bacteria</taxon>
        <taxon>Pseudomonadati</taxon>
        <taxon>Bacteroidota</taxon>
        <taxon>Cytophagia</taxon>
        <taxon>Cytophagales</taxon>
        <taxon>Cyclobacteriaceae</taxon>
        <taxon>Algoriphagus</taxon>
    </lineage>
</organism>
<feature type="region of interest" description="Disordered" evidence="1">
    <location>
        <begin position="153"/>
        <end position="200"/>
    </location>
</feature>
<feature type="compositionally biased region" description="Gly residues" evidence="1">
    <location>
        <begin position="81"/>
        <end position="140"/>
    </location>
</feature>
<evidence type="ECO:0000259" key="2">
    <source>
        <dbReference type="Pfam" id="PF21722"/>
    </source>
</evidence>
<evidence type="ECO:0000313" key="3">
    <source>
        <dbReference type="EMBL" id="REG88496.1"/>
    </source>
</evidence>
<feature type="compositionally biased region" description="Polar residues" evidence="1">
    <location>
        <begin position="48"/>
        <end position="78"/>
    </location>
</feature>
<dbReference type="RefSeq" id="WP_086540084.1">
    <property type="nucleotide sequence ID" value="NZ_MSSW01000007.1"/>
</dbReference>
<feature type="compositionally biased region" description="Gly residues" evidence="1">
    <location>
        <begin position="153"/>
        <end position="170"/>
    </location>
</feature>
<feature type="domain" description="Glycine-rich" evidence="2">
    <location>
        <begin position="2"/>
        <end position="209"/>
    </location>
</feature>
<gene>
    <name evidence="3" type="ORF">C8N25_109111</name>
</gene>
<dbReference type="EMBL" id="QUNF01000009">
    <property type="protein sequence ID" value="REG88496.1"/>
    <property type="molecule type" value="Genomic_DNA"/>
</dbReference>
<proteinExistence type="predicted"/>
<sequence>MVIVGGGGGAGRGRAAGGGGGGQVKIETITLNLGASLVITIGQGGKGAQQSGNNTDNGLTGENTVVSLNSGSFSQAYTSSGGQGGSGSGNGGSNGNGNAGGLVNGPGQNAKGGGGGGAVGPGTNGSGNGSSSTGGQGGNGVFIASTGNSYGAGGGGNGRNGGSGGSGDGGNSNPSGPGENAASNSGSGGGAGSSSTSGGNGSNGKVIVQIVYRILPVEFLYFNAKYSESNRTGELSWITAKEWENAHFNIERSVNTVTSWEKIGELAGQGYSDAPVEYDFRDSNLPIAGGNIFYRLKQVDFEGNSAYSETRAIKVEPLPGITYWRVFPNPTTGSPFNIEIMDPSAYRDEPISLRVIAPTGQYELFQVDQIREMGALVSSYFESKAAGVYTIEIAWGAKGEYHKVILRR</sequence>